<evidence type="ECO:0000259" key="14">
    <source>
        <dbReference type="Pfam" id="PF02823"/>
    </source>
</evidence>
<evidence type="ECO:0000256" key="6">
    <source>
        <dbReference type="ARBA" id="ARBA00022946"/>
    </source>
</evidence>
<dbReference type="InterPro" id="IPR036771">
    <property type="entry name" value="ATPsynth_dsu/esu_N"/>
</dbReference>
<evidence type="ECO:0000313" key="16">
    <source>
        <dbReference type="Proteomes" id="UP000092461"/>
    </source>
</evidence>
<keyword evidence="7" id="KW-0406">Ion transport</keyword>
<evidence type="ECO:0000256" key="1">
    <source>
        <dbReference type="ARBA" id="ARBA00004273"/>
    </source>
</evidence>
<dbReference type="GO" id="GO:0045259">
    <property type="term" value="C:proton-transporting ATP synthase complex"/>
    <property type="evidence" value="ECO:0007669"/>
    <property type="project" value="UniProtKB-KW"/>
</dbReference>
<dbReference type="AlphaFoldDB" id="A0A1B0CAD3"/>
<dbReference type="Gene3D" id="1.20.5.440">
    <property type="entry name" value="ATP synthase delta/epsilon subunit, C-terminal domain"/>
    <property type="match status" value="1"/>
</dbReference>
<evidence type="ECO:0000256" key="10">
    <source>
        <dbReference type="ARBA" id="ARBA00023196"/>
    </source>
</evidence>
<evidence type="ECO:0000256" key="11">
    <source>
        <dbReference type="ARBA" id="ARBA00023310"/>
    </source>
</evidence>
<dbReference type="SUPFAM" id="SSF51344">
    <property type="entry name" value="Epsilon subunit of F1F0-ATP synthase N-terminal domain"/>
    <property type="match status" value="1"/>
</dbReference>
<dbReference type="EnsemblMetazoa" id="LLOJ000906-RA">
    <property type="protein sequence ID" value="LLOJ000906-PA"/>
    <property type="gene ID" value="LLOJ000906"/>
</dbReference>
<protein>
    <recommendedName>
        <fullName evidence="12">F-ATPase delta subunit</fullName>
    </recommendedName>
</protein>
<evidence type="ECO:0000256" key="9">
    <source>
        <dbReference type="ARBA" id="ARBA00023136"/>
    </source>
</evidence>
<dbReference type="Proteomes" id="UP000092461">
    <property type="component" value="Unassembled WGS sequence"/>
</dbReference>
<dbReference type="Pfam" id="PF02823">
    <property type="entry name" value="ATP-synt_DE_N"/>
    <property type="match status" value="1"/>
</dbReference>
<keyword evidence="8" id="KW-0496">Mitochondrion</keyword>
<keyword evidence="16" id="KW-1185">Reference proteome</keyword>
<dbReference type="PANTHER" id="PTHR13822:SF7">
    <property type="entry name" value="ATP SYNTHASE SUBUNIT DELTA, MITOCHONDRIAL"/>
    <property type="match status" value="1"/>
</dbReference>
<reference evidence="15" key="1">
    <citation type="submission" date="2020-05" db="UniProtKB">
        <authorList>
            <consortium name="EnsemblMetazoa"/>
        </authorList>
    </citation>
    <scope>IDENTIFICATION</scope>
    <source>
        <strain evidence="15">Jacobina</strain>
    </source>
</reference>
<dbReference type="CDD" id="cd12152">
    <property type="entry name" value="F1-ATPase_delta"/>
    <property type="match status" value="1"/>
</dbReference>
<keyword evidence="5" id="KW-0999">Mitochondrion inner membrane</keyword>
<evidence type="ECO:0000256" key="7">
    <source>
        <dbReference type="ARBA" id="ARBA00023065"/>
    </source>
</evidence>
<dbReference type="InterPro" id="IPR020546">
    <property type="entry name" value="ATP_synth_F1_dsu/esu_N"/>
</dbReference>
<evidence type="ECO:0000256" key="2">
    <source>
        <dbReference type="ARBA" id="ARBA00005712"/>
    </source>
</evidence>
<keyword evidence="11" id="KW-0066">ATP synthesis</keyword>
<dbReference type="HAMAP" id="MF_00530">
    <property type="entry name" value="ATP_synth_epsil_bac"/>
    <property type="match status" value="1"/>
</dbReference>
<evidence type="ECO:0000313" key="15">
    <source>
        <dbReference type="EnsemblMetazoa" id="LLOJ000906-PA"/>
    </source>
</evidence>
<evidence type="ECO:0000256" key="12">
    <source>
        <dbReference type="ARBA" id="ARBA00031669"/>
    </source>
</evidence>
<feature type="domain" description="ATP synthase F1 complex delta/epsilon subunit N-terminal" evidence="14">
    <location>
        <begin position="28"/>
        <end position="109"/>
    </location>
</feature>
<dbReference type="GO" id="GO:0005743">
    <property type="term" value="C:mitochondrial inner membrane"/>
    <property type="evidence" value="ECO:0007669"/>
    <property type="project" value="UniProtKB-SubCell"/>
</dbReference>
<evidence type="ECO:0000256" key="8">
    <source>
        <dbReference type="ARBA" id="ARBA00023128"/>
    </source>
</evidence>
<accession>A0A1B0CAD3</accession>
<dbReference type="GO" id="GO:0046933">
    <property type="term" value="F:proton-transporting ATP synthase activity, rotational mechanism"/>
    <property type="evidence" value="ECO:0007669"/>
    <property type="project" value="InterPro"/>
</dbReference>
<comment type="subcellular location">
    <subcellularLocation>
        <location evidence="1">Mitochondrion inner membrane</location>
    </subcellularLocation>
</comment>
<comment type="similarity">
    <text evidence="2">Belongs to the ATPase epsilon chain family.</text>
</comment>
<keyword evidence="4" id="KW-0375">Hydrogen ion transport</keyword>
<keyword evidence="6" id="KW-0809">Transit peptide</keyword>
<dbReference type="FunFam" id="2.60.15.10:FF:000004">
    <property type="entry name" value="ATP synthase subunit delta, mitochondrial"/>
    <property type="match status" value="1"/>
</dbReference>
<sequence>MPLLLRGARMLATRGTRFLQSRGYADEMKLTFAAANQVFYDDLEVRQIDVPTFSGSFGILPKHVPTLAVLQPGVVQVYEKDGASKKFFVSSGTVTVNNDSSVQVLAEEAHPIESLDASACREVLQASQQQLSSAQNDVAKAEAAIAVETAEALVKAVQ</sequence>
<feature type="coiled-coil region" evidence="13">
    <location>
        <begin position="124"/>
        <end position="151"/>
    </location>
</feature>
<dbReference type="NCBIfam" id="TIGR01216">
    <property type="entry name" value="ATP_synt_epsi"/>
    <property type="match status" value="1"/>
</dbReference>
<keyword evidence="9" id="KW-0472">Membrane</keyword>
<keyword evidence="13" id="KW-0175">Coiled coil</keyword>
<evidence type="ECO:0000256" key="4">
    <source>
        <dbReference type="ARBA" id="ARBA00022781"/>
    </source>
</evidence>
<dbReference type="VEuPathDB" id="VectorBase:LLONM1_009226"/>
<keyword evidence="10" id="KW-0139">CF(1)</keyword>
<evidence type="ECO:0000256" key="13">
    <source>
        <dbReference type="SAM" id="Coils"/>
    </source>
</evidence>
<evidence type="ECO:0000256" key="5">
    <source>
        <dbReference type="ARBA" id="ARBA00022792"/>
    </source>
</evidence>
<dbReference type="Gene3D" id="2.60.15.10">
    <property type="entry name" value="F0F1 ATP synthase delta/epsilon subunit, N-terminal"/>
    <property type="match status" value="1"/>
</dbReference>
<dbReference type="InterPro" id="IPR001469">
    <property type="entry name" value="ATP_synth_F1_dsu/esu"/>
</dbReference>
<keyword evidence="3" id="KW-0813">Transport</keyword>
<dbReference type="EMBL" id="AJWK01003674">
    <property type="status" value="NOT_ANNOTATED_CDS"/>
    <property type="molecule type" value="Genomic_DNA"/>
</dbReference>
<dbReference type="PANTHER" id="PTHR13822">
    <property type="entry name" value="ATP SYNTHASE DELTA/EPSILON CHAIN"/>
    <property type="match status" value="1"/>
</dbReference>
<dbReference type="VEuPathDB" id="VectorBase:LLOJ000906"/>
<proteinExistence type="inferred from homology"/>
<evidence type="ECO:0000256" key="3">
    <source>
        <dbReference type="ARBA" id="ARBA00022448"/>
    </source>
</evidence>
<name>A0A1B0CAD3_LUTLO</name>
<organism evidence="15 16">
    <name type="scientific">Lutzomyia longipalpis</name>
    <name type="common">Sand fly</name>
    <dbReference type="NCBI Taxonomy" id="7200"/>
    <lineage>
        <taxon>Eukaryota</taxon>
        <taxon>Metazoa</taxon>
        <taxon>Ecdysozoa</taxon>
        <taxon>Arthropoda</taxon>
        <taxon>Hexapoda</taxon>
        <taxon>Insecta</taxon>
        <taxon>Pterygota</taxon>
        <taxon>Neoptera</taxon>
        <taxon>Endopterygota</taxon>
        <taxon>Diptera</taxon>
        <taxon>Nematocera</taxon>
        <taxon>Psychodoidea</taxon>
        <taxon>Psychodidae</taxon>
        <taxon>Lutzomyia</taxon>
        <taxon>Lutzomyia</taxon>
    </lineage>
</organism>